<protein>
    <submittedName>
        <fullName evidence="8">Benzoate 4-monooxygenase cytochrome P450</fullName>
    </submittedName>
</protein>
<reference evidence="9" key="1">
    <citation type="journal article" date="2012" name="MBio">
        <title>Comparative genome analysis of Trichophyton rubrum and related dermatophytes reveals candidate genes involved in infection.</title>
        <authorList>
            <person name="Martinez D.A."/>
            <person name="Oliver B.G."/>
            <person name="Graeser Y."/>
            <person name="Goldberg J.M."/>
            <person name="Li W."/>
            <person name="Martinez-Rossi N.M."/>
            <person name="Monod M."/>
            <person name="Shelest E."/>
            <person name="Barton R.C."/>
            <person name="Birch E."/>
            <person name="Brakhage A.A."/>
            <person name="Chen Z."/>
            <person name="Gurr S.J."/>
            <person name="Heiman D."/>
            <person name="Heitman J."/>
            <person name="Kosti I."/>
            <person name="Rossi A."/>
            <person name="Saif S."/>
            <person name="Samalova M."/>
            <person name="Saunders C.W."/>
            <person name="Shea T."/>
            <person name="Summerbell R.C."/>
            <person name="Xu J."/>
            <person name="Young S."/>
            <person name="Zeng Q."/>
            <person name="Birren B.W."/>
            <person name="Cuomo C.A."/>
            <person name="White T.C."/>
        </authorList>
    </citation>
    <scope>NUCLEOTIDE SEQUENCE [LARGE SCALE GENOMIC DNA]</scope>
    <source>
        <strain evidence="9">ATCC MYA-4605 / CBS 113480</strain>
    </source>
</reference>
<dbReference type="PROSITE" id="PS00086">
    <property type="entry name" value="CYTOCHROME_P450"/>
    <property type="match status" value="1"/>
</dbReference>
<dbReference type="InterPro" id="IPR002401">
    <property type="entry name" value="Cyt_P450_E_grp-I"/>
</dbReference>
<dbReference type="SUPFAM" id="SSF48264">
    <property type="entry name" value="Cytochrome P450"/>
    <property type="match status" value="1"/>
</dbReference>
<dbReference type="InterPro" id="IPR036396">
    <property type="entry name" value="Cyt_P450_sf"/>
</dbReference>
<evidence type="ECO:0000256" key="7">
    <source>
        <dbReference type="SAM" id="Phobius"/>
    </source>
</evidence>
<keyword evidence="6 8" id="KW-0503">Monooxygenase</keyword>
<evidence type="ECO:0000256" key="2">
    <source>
        <dbReference type="ARBA" id="ARBA00022723"/>
    </source>
</evidence>
<dbReference type="GO" id="GO:0004497">
    <property type="term" value="F:monooxygenase activity"/>
    <property type="evidence" value="ECO:0007669"/>
    <property type="project" value="UniProtKB-KW"/>
</dbReference>
<dbReference type="AlphaFoldDB" id="C5FUX1"/>
<dbReference type="eggNOG" id="KOG0158">
    <property type="taxonomic scope" value="Eukaryota"/>
</dbReference>
<dbReference type="STRING" id="554155.C5FUX1"/>
<dbReference type="GO" id="GO:0020037">
    <property type="term" value="F:heme binding"/>
    <property type="evidence" value="ECO:0007669"/>
    <property type="project" value="InterPro"/>
</dbReference>
<proteinExistence type="inferred from homology"/>
<dbReference type="OMA" id="QCVGMPL"/>
<organism evidence="8 9">
    <name type="scientific">Arthroderma otae (strain ATCC MYA-4605 / CBS 113480)</name>
    <name type="common">Microsporum canis</name>
    <dbReference type="NCBI Taxonomy" id="554155"/>
    <lineage>
        <taxon>Eukaryota</taxon>
        <taxon>Fungi</taxon>
        <taxon>Dikarya</taxon>
        <taxon>Ascomycota</taxon>
        <taxon>Pezizomycotina</taxon>
        <taxon>Eurotiomycetes</taxon>
        <taxon>Eurotiomycetidae</taxon>
        <taxon>Onygenales</taxon>
        <taxon>Arthrodermataceae</taxon>
        <taxon>Microsporum</taxon>
    </lineage>
</organism>
<keyword evidence="7" id="KW-0812">Transmembrane</keyword>
<keyword evidence="5 6" id="KW-0349">Heme</keyword>
<dbReference type="GeneID" id="9222334"/>
<keyword evidence="3 6" id="KW-0560">Oxidoreductase</keyword>
<dbReference type="PANTHER" id="PTHR24305:SF152">
    <property type="entry name" value="P450, PUTATIVE (EUROFUNG)-RELATED"/>
    <property type="match status" value="1"/>
</dbReference>
<evidence type="ECO:0000313" key="9">
    <source>
        <dbReference type="Proteomes" id="UP000002035"/>
    </source>
</evidence>
<dbReference type="PRINTS" id="PR00463">
    <property type="entry name" value="EP450I"/>
</dbReference>
<dbReference type="InterPro" id="IPR001128">
    <property type="entry name" value="Cyt_P450"/>
</dbReference>
<dbReference type="Gene3D" id="1.10.630.10">
    <property type="entry name" value="Cytochrome P450"/>
    <property type="match status" value="1"/>
</dbReference>
<feature type="transmembrane region" description="Helical" evidence="7">
    <location>
        <begin position="12"/>
        <end position="35"/>
    </location>
</feature>
<keyword evidence="4 5" id="KW-0408">Iron</keyword>
<keyword evidence="7" id="KW-1133">Transmembrane helix</keyword>
<dbReference type="GO" id="GO:0005506">
    <property type="term" value="F:iron ion binding"/>
    <property type="evidence" value="ECO:0007669"/>
    <property type="project" value="InterPro"/>
</dbReference>
<keyword evidence="9" id="KW-1185">Reference proteome</keyword>
<dbReference type="OrthoDB" id="3945418at2759"/>
<dbReference type="InterPro" id="IPR050121">
    <property type="entry name" value="Cytochrome_P450_monoxygenase"/>
</dbReference>
<evidence type="ECO:0000256" key="1">
    <source>
        <dbReference type="ARBA" id="ARBA00001971"/>
    </source>
</evidence>
<accession>C5FUX1</accession>
<dbReference type="InterPro" id="IPR017972">
    <property type="entry name" value="Cyt_P450_CS"/>
</dbReference>
<dbReference type="PANTHER" id="PTHR24305">
    <property type="entry name" value="CYTOCHROME P450"/>
    <property type="match status" value="1"/>
</dbReference>
<dbReference type="RefSeq" id="XP_002844560.1">
    <property type="nucleotide sequence ID" value="XM_002844514.1"/>
</dbReference>
<comment type="similarity">
    <text evidence="6">Belongs to the cytochrome P450 family.</text>
</comment>
<feature type="binding site" description="axial binding residue" evidence="5">
    <location>
        <position position="458"/>
    </location>
    <ligand>
        <name>heme</name>
        <dbReference type="ChEBI" id="CHEBI:30413"/>
    </ligand>
    <ligandPart>
        <name>Fe</name>
        <dbReference type="ChEBI" id="CHEBI:18248"/>
    </ligandPart>
</feature>
<keyword evidence="2 5" id="KW-0479">Metal-binding</keyword>
<comment type="cofactor">
    <cofactor evidence="1 5">
        <name>heme</name>
        <dbReference type="ChEBI" id="CHEBI:30413"/>
    </cofactor>
</comment>
<gene>
    <name evidence="8" type="ORF">MCYG_06524</name>
</gene>
<evidence type="ECO:0000313" key="8">
    <source>
        <dbReference type="EMBL" id="EEQ33705.1"/>
    </source>
</evidence>
<dbReference type="PRINTS" id="PR00385">
    <property type="entry name" value="P450"/>
</dbReference>
<dbReference type="CDD" id="cd11062">
    <property type="entry name" value="CYP58-like"/>
    <property type="match status" value="1"/>
</dbReference>
<evidence type="ECO:0000256" key="6">
    <source>
        <dbReference type="RuleBase" id="RU000461"/>
    </source>
</evidence>
<dbReference type="GO" id="GO:0016705">
    <property type="term" value="F:oxidoreductase activity, acting on paired donors, with incorporation or reduction of molecular oxygen"/>
    <property type="evidence" value="ECO:0007669"/>
    <property type="project" value="InterPro"/>
</dbReference>
<dbReference type="VEuPathDB" id="FungiDB:MCYG_06524"/>
<sequence length="520" mass="58827">MAGFTGYLTDPSSLATLATAGGLGILLWYTAVVIYRIAFHPLAHIPGPFLARATNLYSFYFNGILDGKFYLQVEKLHKIYGPVVRITPDEIHLSNPENYDKIYHVGTKYNKSAPFYDAFGVDKATFTTADNNIHRMKRAAFNPFFSRKRVLELEDIVQSKAKTLVKRISSALESCGGIDLHHGFRAISIDVISDYAFDNCYKFLEKDDFGAPFFDVIRGFGPMFWLFQQVPFMRPILLGIPLWMAKLTSPSLTSMLMFHQSSREQVARVKRQVEANEKPERLTIFHQFLNPEFMKDIPTVEQLKDEAYIVVAAAADTTGNAMTVALYHTVSSPNIYATVTAELREAFPDPNGDIDFVTLEKLPYFVCHSPTGIIKEALRLSFGVVGRLPRVVPEPGAEFDGYEVPAGTIVGMSSWTMHRNQDIFPDPDKFDPSRWLDPAASIELERYLVAFSKGSRACVGMQLAECELYVTLGRVLRSFSDLTIKPKAREELLYMDYFSSYHPEKYNKFYFELPGGKIEQ</sequence>
<dbReference type="Pfam" id="PF00067">
    <property type="entry name" value="p450"/>
    <property type="match status" value="1"/>
</dbReference>
<evidence type="ECO:0000256" key="5">
    <source>
        <dbReference type="PIRSR" id="PIRSR602401-1"/>
    </source>
</evidence>
<dbReference type="Proteomes" id="UP000002035">
    <property type="component" value="Unassembled WGS sequence"/>
</dbReference>
<keyword evidence="7" id="KW-0472">Membrane</keyword>
<evidence type="ECO:0000256" key="3">
    <source>
        <dbReference type="ARBA" id="ARBA00023002"/>
    </source>
</evidence>
<dbReference type="EMBL" id="DS995706">
    <property type="protein sequence ID" value="EEQ33705.1"/>
    <property type="molecule type" value="Genomic_DNA"/>
</dbReference>
<evidence type="ECO:0000256" key="4">
    <source>
        <dbReference type="ARBA" id="ARBA00023004"/>
    </source>
</evidence>
<name>C5FUX1_ARTOC</name>
<dbReference type="HOGENOM" id="CLU_001570_14_4_1"/>